<protein>
    <submittedName>
        <fullName evidence="2">Uncharacterized protein</fullName>
    </submittedName>
</protein>
<accession>A0A0H5NUB9</accession>
<sequence length="269" mass="28990">MPDQTSPVGDNFPMSTYTEGDLVIIDGRRWRVARISDDGRPSVRLVRMPTYTRIGTTVYADVLDRIGTRVPPTPELSREHLAVFAVDPHAAAESEVAAMAQELVAARARIAEMESERAAATAASLGGGVYSFAFDRARASVEHIVTTDAWRDKLSAADRASLVDQLDTAMRAGMEPAIANAVVAGSVLAGRARFAELEKRVAELEGELGPLRTQRSAAYAILASIAAELGAEEETRWECLPEMARALATRKINPDTVLWAPTEEGQADA</sequence>
<name>A0A0H5NUB9_NOCFR</name>
<dbReference type="AlphaFoldDB" id="A0A0H5NUB9"/>
<evidence type="ECO:0000313" key="3">
    <source>
        <dbReference type="Proteomes" id="UP000057820"/>
    </source>
</evidence>
<reference evidence="3" key="1">
    <citation type="submission" date="2015-03" db="EMBL/GenBank/DDBJ databases">
        <authorList>
            <consortium name="Pathogen Informatics"/>
        </authorList>
    </citation>
    <scope>NUCLEOTIDE SEQUENCE [LARGE SCALE GENOMIC DNA]</scope>
    <source>
        <strain evidence="3">NCTC11134</strain>
    </source>
</reference>
<evidence type="ECO:0000313" key="2">
    <source>
        <dbReference type="EMBL" id="CRY73616.1"/>
    </source>
</evidence>
<dbReference type="EMBL" id="LN868938">
    <property type="protein sequence ID" value="CRY73616.1"/>
    <property type="molecule type" value="Genomic_DNA"/>
</dbReference>
<evidence type="ECO:0000256" key="1">
    <source>
        <dbReference type="SAM" id="Coils"/>
    </source>
</evidence>
<dbReference type="KEGG" id="nfr:ERS450000_00229"/>
<gene>
    <name evidence="2" type="ORF">ERS450000_00229</name>
</gene>
<proteinExistence type="predicted"/>
<dbReference type="Proteomes" id="UP000057820">
    <property type="component" value="Chromosome 1"/>
</dbReference>
<dbReference type="RefSeq" id="WP_159033813.1">
    <property type="nucleotide sequence ID" value="NZ_CP031418.1"/>
</dbReference>
<organism evidence="2 3">
    <name type="scientific">Nocardia farcinica</name>
    <dbReference type="NCBI Taxonomy" id="37329"/>
    <lineage>
        <taxon>Bacteria</taxon>
        <taxon>Bacillati</taxon>
        <taxon>Actinomycetota</taxon>
        <taxon>Actinomycetes</taxon>
        <taxon>Mycobacteriales</taxon>
        <taxon>Nocardiaceae</taxon>
        <taxon>Nocardia</taxon>
    </lineage>
</organism>
<feature type="coiled-coil region" evidence="1">
    <location>
        <begin position="89"/>
        <end position="123"/>
    </location>
</feature>
<keyword evidence="1" id="KW-0175">Coiled coil</keyword>